<keyword evidence="1" id="KW-0472">Membrane</keyword>
<feature type="transmembrane region" description="Helical" evidence="1">
    <location>
        <begin position="42"/>
        <end position="61"/>
    </location>
</feature>
<feature type="transmembrane region" description="Helical" evidence="1">
    <location>
        <begin position="68"/>
        <end position="88"/>
    </location>
</feature>
<dbReference type="NCBIfam" id="TIGR04086">
    <property type="entry name" value="TIGR04086_membr"/>
    <property type="match status" value="1"/>
</dbReference>
<proteinExistence type="predicted"/>
<keyword evidence="1" id="KW-0812">Transmembrane</keyword>
<dbReference type="Proteomes" id="UP000572212">
    <property type="component" value="Unassembled WGS sequence"/>
</dbReference>
<evidence type="ECO:0000313" key="2">
    <source>
        <dbReference type="EMBL" id="MBB6511917.1"/>
    </source>
</evidence>
<evidence type="ECO:0000313" key="3">
    <source>
        <dbReference type="Proteomes" id="UP000572212"/>
    </source>
</evidence>
<dbReference type="EMBL" id="JACHON010000001">
    <property type="protein sequence ID" value="MBB6511917.1"/>
    <property type="molecule type" value="Genomic_DNA"/>
</dbReference>
<feature type="transmembrane region" description="Helical" evidence="1">
    <location>
        <begin position="100"/>
        <end position="119"/>
    </location>
</feature>
<dbReference type="InterPro" id="IPR023804">
    <property type="entry name" value="DUF3792_TM"/>
</dbReference>
<gene>
    <name evidence="2" type="ORF">GGQ92_000684</name>
</gene>
<protein>
    <submittedName>
        <fullName evidence="2">Putative membrane protein (TIGR04086 family)</fullName>
    </submittedName>
</protein>
<dbReference type="RefSeq" id="WP_246383908.1">
    <property type="nucleotide sequence ID" value="NZ_BAAACU010000022.1"/>
</dbReference>
<name>A0A841RJ71_9BACI</name>
<accession>A0A841RJ71</accession>
<comment type="caution">
    <text evidence="2">The sequence shown here is derived from an EMBL/GenBank/DDBJ whole genome shotgun (WGS) entry which is preliminary data.</text>
</comment>
<keyword evidence="1" id="KW-1133">Transmembrane helix</keyword>
<dbReference type="Pfam" id="PF12670">
    <property type="entry name" value="DUF3792"/>
    <property type="match status" value="1"/>
</dbReference>
<sequence>MMKGFISMLYGWVSILAVILLASLILSLLLRFTSLGESTLNLVTLLLSFLALFVGGFVAGMKAKKRGLIIGLSTGLCFTLFVFCYRYLGLNTGFQLADFVNHGAYLLLAMLGAIFGVNLSGGDPDGTSS</sequence>
<organism evidence="2 3">
    <name type="scientific">Gracilibacillus halotolerans</name>
    <dbReference type="NCBI Taxonomy" id="74386"/>
    <lineage>
        <taxon>Bacteria</taxon>
        <taxon>Bacillati</taxon>
        <taxon>Bacillota</taxon>
        <taxon>Bacilli</taxon>
        <taxon>Bacillales</taxon>
        <taxon>Bacillaceae</taxon>
        <taxon>Gracilibacillus</taxon>
    </lineage>
</organism>
<keyword evidence="3" id="KW-1185">Reference proteome</keyword>
<dbReference type="AlphaFoldDB" id="A0A841RJ71"/>
<reference evidence="2 3" key="1">
    <citation type="submission" date="2020-08" db="EMBL/GenBank/DDBJ databases">
        <title>Genomic Encyclopedia of Type Strains, Phase IV (KMG-IV): sequencing the most valuable type-strain genomes for metagenomic binning, comparative biology and taxonomic classification.</title>
        <authorList>
            <person name="Goeker M."/>
        </authorList>
    </citation>
    <scope>NUCLEOTIDE SEQUENCE [LARGE SCALE GENOMIC DNA]</scope>
    <source>
        <strain evidence="2 3">DSM 11805</strain>
    </source>
</reference>
<evidence type="ECO:0000256" key="1">
    <source>
        <dbReference type="SAM" id="Phobius"/>
    </source>
</evidence>
<feature type="transmembrane region" description="Helical" evidence="1">
    <location>
        <begin position="9"/>
        <end position="30"/>
    </location>
</feature>